<protein>
    <recommendedName>
        <fullName evidence="4">Parvulin-like PPIase</fullName>
        <ecNumber evidence="3">5.2.1.8</ecNumber>
    </recommendedName>
    <alternativeName>
        <fullName evidence="6">Peptidyl-prolyl cis-trans isomerase plp</fullName>
    </alternativeName>
    <alternativeName>
        <fullName evidence="7">Rotamase plp</fullName>
    </alternativeName>
</protein>
<dbReference type="Proteomes" id="UP000254508">
    <property type="component" value="Chromosome"/>
</dbReference>
<evidence type="ECO:0000256" key="8">
    <source>
        <dbReference type="PROSITE-ProRule" id="PRU00278"/>
    </source>
</evidence>
<dbReference type="RefSeq" id="WP_115416490.1">
    <property type="nucleotide sequence ID" value="NZ_CP031357.1"/>
</dbReference>
<evidence type="ECO:0000256" key="3">
    <source>
        <dbReference type="ARBA" id="ARBA00013194"/>
    </source>
</evidence>
<reference evidence="11" key="1">
    <citation type="submission" date="2018-07" db="EMBL/GenBank/DDBJ databases">
        <title>Genome sequence of Erythrobacter strain YH-07, an antagonistic bacterium isolated from Yellow Sea.</title>
        <authorList>
            <person name="Tang T."/>
            <person name="Liu Q."/>
            <person name="Sun X."/>
        </authorList>
    </citation>
    <scope>NUCLEOTIDE SEQUENCE [LARGE SCALE GENOMIC DNA]</scope>
    <source>
        <strain evidence="11">YH-07</strain>
    </source>
</reference>
<keyword evidence="8 10" id="KW-0413">Isomerase</keyword>
<dbReference type="SUPFAM" id="SSF109998">
    <property type="entry name" value="Triger factor/SurA peptide-binding domain-like"/>
    <property type="match status" value="1"/>
</dbReference>
<dbReference type="InterPro" id="IPR023058">
    <property type="entry name" value="PPIase_PpiC_CS"/>
</dbReference>
<accession>A0A345YEF7</accession>
<dbReference type="PROSITE" id="PS50198">
    <property type="entry name" value="PPIC_PPIASE_2"/>
    <property type="match status" value="1"/>
</dbReference>
<evidence type="ECO:0000259" key="9">
    <source>
        <dbReference type="PROSITE" id="PS50198"/>
    </source>
</evidence>
<evidence type="ECO:0000256" key="2">
    <source>
        <dbReference type="ARBA" id="ARBA00007656"/>
    </source>
</evidence>
<dbReference type="SUPFAM" id="SSF54534">
    <property type="entry name" value="FKBP-like"/>
    <property type="match status" value="1"/>
</dbReference>
<dbReference type="KEGG" id="err:DVR09_08125"/>
<gene>
    <name evidence="10" type="ORF">DVR09_08125</name>
</gene>
<dbReference type="InterPro" id="IPR000297">
    <property type="entry name" value="PPIase_PpiC"/>
</dbReference>
<dbReference type="Pfam" id="PF00639">
    <property type="entry name" value="Rotamase"/>
    <property type="match status" value="1"/>
</dbReference>
<keyword evidence="5 8" id="KW-0697">Rotamase</keyword>
<dbReference type="Gene3D" id="3.10.50.40">
    <property type="match status" value="1"/>
</dbReference>
<evidence type="ECO:0000256" key="5">
    <source>
        <dbReference type="ARBA" id="ARBA00023110"/>
    </source>
</evidence>
<evidence type="ECO:0000256" key="4">
    <source>
        <dbReference type="ARBA" id="ARBA00018370"/>
    </source>
</evidence>
<dbReference type="AlphaFoldDB" id="A0A345YEF7"/>
<sequence>MVDQIEKDAVCVGGEVISADRIAAEMQNHPADDAEAAWEAAARALVVRELLLGEARRLGIEPEETSDHCGRKMTEEDALVETLIEREVSVPVATEAEARRFYETHPDRFTSEPLVEAEHILFSASPDDAIAWNMALSDARGLMRRLRDDPDGFAELARTHSACPSREQGGNLGQIGPGQTVSEFEKALFVLGEGELCAEPVCTPYGVHIVRAGRKVEAQQLPFEAVDASIRAYLEESSLRRAMAQYLAILASQADIRGVALPASEGPLVQ</sequence>
<dbReference type="PANTHER" id="PTHR47245">
    <property type="entry name" value="PEPTIDYLPROLYL ISOMERASE"/>
    <property type="match status" value="1"/>
</dbReference>
<evidence type="ECO:0000256" key="1">
    <source>
        <dbReference type="ARBA" id="ARBA00000971"/>
    </source>
</evidence>
<dbReference type="InterPro" id="IPR046357">
    <property type="entry name" value="PPIase_dom_sf"/>
</dbReference>
<dbReference type="GO" id="GO:0003755">
    <property type="term" value="F:peptidyl-prolyl cis-trans isomerase activity"/>
    <property type="evidence" value="ECO:0007669"/>
    <property type="project" value="UniProtKB-KW"/>
</dbReference>
<dbReference type="InterPro" id="IPR050245">
    <property type="entry name" value="PrsA_foldase"/>
</dbReference>
<comment type="similarity">
    <text evidence="2">Belongs to the PpiC/parvulin rotamase family.</text>
</comment>
<dbReference type="PANTHER" id="PTHR47245:SF2">
    <property type="entry name" value="PEPTIDYL-PROLYL CIS-TRANS ISOMERASE HP_0175-RELATED"/>
    <property type="match status" value="1"/>
</dbReference>
<name>A0A345YEF7_9SPHN</name>
<evidence type="ECO:0000313" key="11">
    <source>
        <dbReference type="Proteomes" id="UP000254508"/>
    </source>
</evidence>
<dbReference type="OrthoDB" id="196786at2"/>
<dbReference type="EC" id="5.2.1.8" evidence="3"/>
<feature type="domain" description="PpiC" evidence="9">
    <location>
        <begin position="112"/>
        <end position="214"/>
    </location>
</feature>
<evidence type="ECO:0000256" key="7">
    <source>
        <dbReference type="ARBA" id="ARBA00031484"/>
    </source>
</evidence>
<dbReference type="PROSITE" id="PS01096">
    <property type="entry name" value="PPIC_PPIASE_1"/>
    <property type="match status" value="1"/>
</dbReference>
<comment type="catalytic activity">
    <reaction evidence="1">
        <text>[protein]-peptidylproline (omega=180) = [protein]-peptidylproline (omega=0)</text>
        <dbReference type="Rhea" id="RHEA:16237"/>
        <dbReference type="Rhea" id="RHEA-COMP:10747"/>
        <dbReference type="Rhea" id="RHEA-COMP:10748"/>
        <dbReference type="ChEBI" id="CHEBI:83833"/>
        <dbReference type="ChEBI" id="CHEBI:83834"/>
        <dbReference type="EC" id="5.2.1.8"/>
    </reaction>
</comment>
<evidence type="ECO:0000256" key="6">
    <source>
        <dbReference type="ARBA" id="ARBA00030642"/>
    </source>
</evidence>
<evidence type="ECO:0000313" key="10">
    <source>
        <dbReference type="EMBL" id="AXK42309.1"/>
    </source>
</evidence>
<dbReference type="InterPro" id="IPR027304">
    <property type="entry name" value="Trigger_fact/SurA_dom_sf"/>
</dbReference>
<proteinExistence type="inferred from homology"/>
<keyword evidence="11" id="KW-1185">Reference proteome</keyword>
<organism evidence="10 11">
    <name type="scientific">Erythrobacter aureus</name>
    <dbReference type="NCBI Taxonomy" id="2182384"/>
    <lineage>
        <taxon>Bacteria</taxon>
        <taxon>Pseudomonadati</taxon>
        <taxon>Pseudomonadota</taxon>
        <taxon>Alphaproteobacteria</taxon>
        <taxon>Sphingomonadales</taxon>
        <taxon>Erythrobacteraceae</taxon>
        <taxon>Erythrobacter/Porphyrobacter group</taxon>
        <taxon>Erythrobacter</taxon>
    </lineage>
</organism>
<dbReference type="EMBL" id="CP031357">
    <property type="protein sequence ID" value="AXK42309.1"/>
    <property type="molecule type" value="Genomic_DNA"/>
</dbReference>